<keyword evidence="2" id="KW-1185">Reference proteome</keyword>
<proteinExistence type="predicted"/>
<evidence type="ECO:0000313" key="2">
    <source>
        <dbReference type="Proteomes" id="UP000469325"/>
    </source>
</evidence>
<protein>
    <submittedName>
        <fullName evidence="1">Uncharacterized protein</fullName>
    </submittedName>
</protein>
<evidence type="ECO:0000313" key="1">
    <source>
        <dbReference type="EMBL" id="MST73271.1"/>
    </source>
</evidence>
<organism evidence="1 2">
    <name type="scientific">Olsenella porci</name>
    <dbReference type="NCBI Taxonomy" id="2652279"/>
    <lineage>
        <taxon>Bacteria</taxon>
        <taxon>Bacillati</taxon>
        <taxon>Actinomycetota</taxon>
        <taxon>Coriobacteriia</taxon>
        <taxon>Coriobacteriales</taxon>
        <taxon>Atopobiaceae</taxon>
        <taxon>Olsenella</taxon>
    </lineage>
</organism>
<dbReference type="RefSeq" id="WP_154435963.1">
    <property type="nucleotide sequence ID" value="NZ_VUNC01000008.1"/>
</dbReference>
<dbReference type="Proteomes" id="UP000469325">
    <property type="component" value="Unassembled WGS sequence"/>
</dbReference>
<dbReference type="AlphaFoldDB" id="A0A6N7XV98"/>
<reference evidence="1 2" key="1">
    <citation type="submission" date="2019-08" db="EMBL/GenBank/DDBJ databases">
        <title>In-depth cultivation of the pig gut microbiome towards novel bacterial diversity and tailored functional studies.</title>
        <authorList>
            <person name="Wylensek D."/>
            <person name="Hitch T.C.A."/>
            <person name="Clavel T."/>
        </authorList>
    </citation>
    <scope>NUCLEOTIDE SEQUENCE [LARGE SCALE GENOMIC DNA]</scope>
    <source>
        <strain evidence="1 2">CA-Schmier-601-WT-1</strain>
    </source>
</reference>
<accession>A0A6N7XV98</accession>
<comment type="caution">
    <text evidence="1">The sequence shown here is derived from an EMBL/GenBank/DDBJ whole genome shotgun (WGS) entry which is preliminary data.</text>
</comment>
<name>A0A6N7XV98_9ACTN</name>
<dbReference type="EMBL" id="VUNC01000008">
    <property type="protein sequence ID" value="MST73271.1"/>
    <property type="molecule type" value="Genomic_DNA"/>
</dbReference>
<sequence>MARLRFSEEFLESLARLDGRVEESVWEKLALVESFPGVGSSLVEPTLRRAYGPACLKVAAAGLDVLYERGERGADGVEVVDVLGIVSQRAVR</sequence>
<gene>
    <name evidence="1" type="ORF">FYJ68_09170</name>
</gene>